<dbReference type="Pfam" id="PF00639">
    <property type="entry name" value="Rotamase"/>
    <property type="match status" value="1"/>
</dbReference>
<keyword evidence="4 12" id="KW-0812">Transmembrane</keyword>
<evidence type="ECO:0000313" key="14">
    <source>
        <dbReference type="EMBL" id="RON38345.1"/>
    </source>
</evidence>
<dbReference type="Gene3D" id="3.10.50.40">
    <property type="match status" value="1"/>
</dbReference>
<dbReference type="GO" id="GO:0005886">
    <property type="term" value="C:plasma membrane"/>
    <property type="evidence" value="ECO:0007669"/>
    <property type="project" value="UniProtKB-SubCell"/>
</dbReference>
<evidence type="ECO:0000256" key="2">
    <source>
        <dbReference type="ARBA" id="ARBA00022475"/>
    </source>
</evidence>
<dbReference type="InterPro" id="IPR023058">
    <property type="entry name" value="PPIase_PpiC_CS"/>
</dbReference>
<comment type="similarity">
    <text evidence="8">Belongs to the PpiD chaperone family.</text>
</comment>
<evidence type="ECO:0000256" key="11">
    <source>
        <dbReference type="PROSITE-ProRule" id="PRU00278"/>
    </source>
</evidence>
<keyword evidence="5 12" id="KW-1133">Transmembrane helix</keyword>
<evidence type="ECO:0000256" key="6">
    <source>
        <dbReference type="ARBA" id="ARBA00023136"/>
    </source>
</evidence>
<comment type="subcellular location">
    <subcellularLocation>
        <location evidence="1">Cell inner membrane</location>
        <topology evidence="1">Single-pass type II membrane protein</topology>
        <orientation evidence="1">Periplasmic side</orientation>
    </subcellularLocation>
</comment>
<proteinExistence type="inferred from homology"/>
<feature type="domain" description="PpiC" evidence="13">
    <location>
        <begin position="262"/>
        <end position="361"/>
    </location>
</feature>
<dbReference type="InterPro" id="IPR027304">
    <property type="entry name" value="Trigger_fact/SurA_dom_sf"/>
</dbReference>
<dbReference type="EMBL" id="MOBO01000012">
    <property type="protein sequence ID" value="RON38345.1"/>
    <property type="molecule type" value="Genomic_DNA"/>
</dbReference>
<evidence type="ECO:0000256" key="9">
    <source>
        <dbReference type="ARBA" id="ARBA00040743"/>
    </source>
</evidence>
<evidence type="ECO:0000256" key="12">
    <source>
        <dbReference type="SAM" id="Phobius"/>
    </source>
</evidence>
<dbReference type="AlphaFoldDB" id="A0A423JKX1"/>
<evidence type="ECO:0000256" key="7">
    <source>
        <dbReference type="ARBA" id="ARBA00023186"/>
    </source>
</evidence>
<dbReference type="RefSeq" id="WP_123366164.1">
    <property type="nucleotide sequence ID" value="NZ_MOBO01000012.1"/>
</dbReference>
<dbReference type="PANTHER" id="PTHR47529">
    <property type="entry name" value="PEPTIDYL-PROLYL CIS-TRANS ISOMERASE D"/>
    <property type="match status" value="1"/>
</dbReference>
<evidence type="ECO:0000256" key="3">
    <source>
        <dbReference type="ARBA" id="ARBA00022519"/>
    </source>
</evidence>
<keyword evidence="11" id="KW-0697">Rotamase</keyword>
<dbReference type="PROSITE" id="PS01096">
    <property type="entry name" value="PPIC_PPIASE_1"/>
    <property type="match status" value="1"/>
</dbReference>
<dbReference type="Proteomes" id="UP000286351">
    <property type="component" value="Unassembled WGS sequence"/>
</dbReference>
<evidence type="ECO:0000256" key="10">
    <source>
        <dbReference type="ARBA" id="ARBA00042775"/>
    </source>
</evidence>
<keyword evidence="11 14" id="KW-0413">Isomerase</keyword>
<accession>A0A423JKX1</accession>
<evidence type="ECO:0000256" key="1">
    <source>
        <dbReference type="ARBA" id="ARBA00004382"/>
    </source>
</evidence>
<evidence type="ECO:0000259" key="13">
    <source>
        <dbReference type="PROSITE" id="PS50198"/>
    </source>
</evidence>
<name>A0A423JKX1_9PSED</name>
<reference evidence="14 15" key="1">
    <citation type="submission" date="2016-10" db="EMBL/GenBank/DDBJ databases">
        <title>Comparative genome analysis of multiple Pseudomonas spp. focuses on biocontrol and plant growth promoting traits.</title>
        <authorList>
            <person name="Tao X.-Y."/>
            <person name="Taylor C.G."/>
        </authorList>
    </citation>
    <scope>NUCLEOTIDE SEQUENCE [LARGE SCALE GENOMIC DNA]</scope>
    <source>
        <strain evidence="14 15">38D4</strain>
    </source>
</reference>
<dbReference type="Pfam" id="PF13624">
    <property type="entry name" value="SurA_N_3"/>
    <property type="match status" value="1"/>
</dbReference>
<organism evidence="14 15">
    <name type="scientific">Pseudomonas brassicacearum</name>
    <dbReference type="NCBI Taxonomy" id="930166"/>
    <lineage>
        <taxon>Bacteria</taxon>
        <taxon>Pseudomonadati</taxon>
        <taxon>Pseudomonadota</taxon>
        <taxon>Gammaproteobacteria</taxon>
        <taxon>Pseudomonadales</taxon>
        <taxon>Pseudomonadaceae</taxon>
        <taxon>Pseudomonas</taxon>
    </lineage>
</organism>
<keyword evidence="6 12" id="KW-0472">Membrane</keyword>
<evidence type="ECO:0000256" key="8">
    <source>
        <dbReference type="ARBA" id="ARBA00038408"/>
    </source>
</evidence>
<keyword evidence="3" id="KW-0997">Cell inner membrane</keyword>
<dbReference type="SUPFAM" id="SSF54534">
    <property type="entry name" value="FKBP-like"/>
    <property type="match status" value="1"/>
</dbReference>
<dbReference type="InterPro" id="IPR000297">
    <property type="entry name" value="PPIase_PpiC"/>
</dbReference>
<protein>
    <recommendedName>
        <fullName evidence="9">Periplasmic chaperone PpiD</fullName>
    </recommendedName>
    <alternativeName>
        <fullName evidence="10">Periplasmic folding chaperone</fullName>
    </alternativeName>
</protein>
<dbReference type="Gene3D" id="1.10.4030.10">
    <property type="entry name" value="Porin chaperone SurA, peptide-binding domain"/>
    <property type="match status" value="1"/>
</dbReference>
<dbReference type="InterPro" id="IPR046357">
    <property type="entry name" value="PPIase_dom_sf"/>
</dbReference>
<sequence>MLQNIRDNSQGWIAKTIIGVIVALMALTGFDAIFKATTHKNDAAKVNGEEISQNELSQAVDMQRRQLMQQLGKDFDASLLDEKMLRESALKGLIDRKLLLQGAENSKFAFSEAALDQVILQTPEFQVDGKFSSERFDQVIRQLGYSRMQFRQMLAQEMLIGQLRAGLAGSGFVTDAQVLAFARLEKQTRDFASLNVKVDPAAVKLTDDEVKAYYDEHAKEFMTPDQVVIDYLELKKASFFDQVSVKDEDLQAAYQKETANLSEQRRAAHILIEVNDKVTEAQAKAKIEEIQARLAKGEKFEALAKEFSQDPGSANNGGDLGYAGPGVYDPAFETALYALAKDQVSAPVRTDFGFHLIKLLGVEAPEVPTLASLKDKLTRDLKTQQVEQRFVEATKQLEDSSFEASDLAQPAQDLKLTVHTSKPFGREGGEGVAANRAVITAAFSPEVLDEGANSTAIELDPETVIVLRAKEHLKPAQLPLESVAASIRVQLTKEHASAAAKTKAEDLIVSLRDGKTPLDKAIDGQNWKVTQAATRGQEGVDPTVLQALFRMPKPAAKDKPTFSSVTLADGSLVIVRLNGVNEAAAPTEEEKAQYRRFLASRIGQQDFAAYRKLLESQAEIKRF</sequence>
<evidence type="ECO:0000256" key="4">
    <source>
        <dbReference type="ARBA" id="ARBA00022692"/>
    </source>
</evidence>
<dbReference type="SUPFAM" id="SSF109998">
    <property type="entry name" value="Triger factor/SurA peptide-binding domain-like"/>
    <property type="match status" value="1"/>
</dbReference>
<dbReference type="GO" id="GO:0003755">
    <property type="term" value="F:peptidyl-prolyl cis-trans isomerase activity"/>
    <property type="evidence" value="ECO:0007669"/>
    <property type="project" value="UniProtKB-KW"/>
</dbReference>
<dbReference type="InterPro" id="IPR052029">
    <property type="entry name" value="PpiD_chaperone"/>
</dbReference>
<dbReference type="PROSITE" id="PS50198">
    <property type="entry name" value="PPIC_PPIASE_2"/>
    <property type="match status" value="1"/>
</dbReference>
<dbReference type="PANTHER" id="PTHR47529:SF1">
    <property type="entry name" value="PERIPLASMIC CHAPERONE PPID"/>
    <property type="match status" value="1"/>
</dbReference>
<keyword evidence="7" id="KW-0143">Chaperone</keyword>
<gene>
    <name evidence="14" type="ORF">BK664_13435</name>
</gene>
<evidence type="ECO:0000256" key="5">
    <source>
        <dbReference type="ARBA" id="ARBA00022989"/>
    </source>
</evidence>
<evidence type="ECO:0000313" key="15">
    <source>
        <dbReference type="Proteomes" id="UP000286351"/>
    </source>
</evidence>
<keyword evidence="2" id="KW-1003">Cell membrane</keyword>
<feature type="transmembrane region" description="Helical" evidence="12">
    <location>
        <begin position="12"/>
        <end position="34"/>
    </location>
</feature>
<comment type="caution">
    <text evidence="14">The sequence shown here is derived from an EMBL/GenBank/DDBJ whole genome shotgun (WGS) entry which is preliminary data.</text>
</comment>